<organism evidence="3 4">
    <name type="scientific">Apophysomyces ossiformis</name>
    <dbReference type="NCBI Taxonomy" id="679940"/>
    <lineage>
        <taxon>Eukaryota</taxon>
        <taxon>Fungi</taxon>
        <taxon>Fungi incertae sedis</taxon>
        <taxon>Mucoromycota</taxon>
        <taxon>Mucoromycotina</taxon>
        <taxon>Mucoromycetes</taxon>
        <taxon>Mucorales</taxon>
        <taxon>Mucorineae</taxon>
        <taxon>Mucoraceae</taxon>
        <taxon>Apophysomyces</taxon>
    </lineage>
</organism>
<feature type="compositionally biased region" description="Polar residues" evidence="2">
    <location>
        <begin position="612"/>
        <end position="629"/>
    </location>
</feature>
<dbReference type="PANTHER" id="PTHR12790:SF0">
    <property type="entry name" value="RNA POLYMERASE I-SPECIFIC TRANSCRIPTION INITIATION FACTOR RRN3-RELATED"/>
    <property type="match status" value="1"/>
</dbReference>
<reference evidence="3" key="1">
    <citation type="submission" date="2020-01" db="EMBL/GenBank/DDBJ databases">
        <title>Genome Sequencing of Three Apophysomyces-Like Fungal Strains Confirms a Novel Fungal Genus in the Mucoromycota with divergent Burkholderia-like Endosymbiotic Bacteria.</title>
        <authorList>
            <person name="Stajich J.E."/>
            <person name="Macias A.M."/>
            <person name="Carter-House D."/>
            <person name="Lovett B."/>
            <person name="Kasson L.R."/>
            <person name="Berry K."/>
            <person name="Grigoriev I."/>
            <person name="Chang Y."/>
            <person name="Spatafora J."/>
            <person name="Kasson M.T."/>
        </authorList>
    </citation>
    <scope>NUCLEOTIDE SEQUENCE</scope>
    <source>
        <strain evidence="3">NRRL A-21654</strain>
    </source>
</reference>
<dbReference type="GO" id="GO:0006361">
    <property type="term" value="P:transcription initiation at RNA polymerase I promoter"/>
    <property type="evidence" value="ECO:0007669"/>
    <property type="project" value="InterPro"/>
</dbReference>
<feature type="region of interest" description="Disordered" evidence="2">
    <location>
        <begin position="593"/>
        <end position="629"/>
    </location>
</feature>
<feature type="compositionally biased region" description="Acidic residues" evidence="2">
    <location>
        <begin position="266"/>
        <end position="277"/>
    </location>
</feature>
<accession>A0A8H7BTF1</accession>
<comment type="caution">
    <text evidence="3">The sequence shown here is derived from an EMBL/GenBank/DDBJ whole genome shotgun (WGS) entry which is preliminary data.</text>
</comment>
<evidence type="ECO:0008006" key="5">
    <source>
        <dbReference type="Google" id="ProtNLM"/>
    </source>
</evidence>
<feature type="compositionally biased region" description="Low complexity" evidence="2">
    <location>
        <begin position="278"/>
        <end position="288"/>
    </location>
</feature>
<evidence type="ECO:0000256" key="1">
    <source>
        <dbReference type="ARBA" id="ARBA00010098"/>
    </source>
</evidence>
<keyword evidence="4" id="KW-1185">Reference proteome</keyword>
<dbReference type="EMBL" id="JABAYA010000020">
    <property type="protein sequence ID" value="KAF7729959.1"/>
    <property type="molecule type" value="Genomic_DNA"/>
</dbReference>
<dbReference type="OrthoDB" id="26970at2759"/>
<dbReference type="GO" id="GO:0001042">
    <property type="term" value="F:RNA polymerase I core binding"/>
    <property type="evidence" value="ECO:0007669"/>
    <property type="project" value="TreeGrafter"/>
</dbReference>
<dbReference type="PANTHER" id="PTHR12790">
    <property type="entry name" value="TRANSCRIPTION INITIATION FACTOR IA RRN3"/>
    <property type="match status" value="1"/>
</dbReference>
<dbReference type="AlphaFoldDB" id="A0A8H7BTF1"/>
<evidence type="ECO:0000313" key="3">
    <source>
        <dbReference type="EMBL" id="KAF7729959.1"/>
    </source>
</evidence>
<comment type="similarity">
    <text evidence="1">Belongs to the RRN3 family.</text>
</comment>
<dbReference type="Pfam" id="PF05327">
    <property type="entry name" value="RRN3"/>
    <property type="match status" value="1"/>
</dbReference>
<feature type="compositionally biased region" description="Basic and acidic residues" evidence="2">
    <location>
        <begin position="290"/>
        <end position="299"/>
    </location>
</feature>
<feature type="compositionally biased region" description="Acidic residues" evidence="2">
    <location>
        <begin position="593"/>
        <end position="611"/>
    </location>
</feature>
<proteinExistence type="inferred from homology"/>
<dbReference type="InterPro" id="IPR007991">
    <property type="entry name" value="RNA_pol_I_trans_ini_fac_RRN3"/>
</dbReference>
<dbReference type="Proteomes" id="UP000605846">
    <property type="component" value="Unassembled WGS sequence"/>
</dbReference>
<protein>
    <recommendedName>
        <fullName evidence="5">RNA polymerase I-specific transcription initiation factor RRN3</fullName>
    </recommendedName>
</protein>
<sequence>MVDPSSVNGLVSSIPITAETDDFNDATSVEKLSSMKLMMRSYVHGALREKDQGNPIRYNELISLLSKSPSQAEALSPQKLYVWILVLSQSVSQLDKSCASLVDAILHVDWAFRDRSFSDAYINFLENLVSAHSIYVVSVLNTLVSGLRYRSQLPRFAVVSRTNAYERNHAALRSVLRLIPTSINSLFVSIVRFLPHRRFNSAEQAAYIKNLFEITQYLPVMRKQILSLVVDHMAQMDAHIQIELDDLEEEVEFDAYNMRFDEDYISDESDDEDDVNGDDSSVASADSEFSSEREGEDKTQQIAQVKSMVRRLDAMMTLTFRYLAKIAIDQPDICSELYHTLVDTFDRTILKTLKSRYTQFLLFYLCSLNVTIYSDHFVDHLVAHITDPLRPGITRIAAAAYISSYIARAKFLEPSRIQRAITMLCSWSEEYIEQQEMKTDHPDTTKHDVFYAVMQAIMYIFCFRWRDLILEDELEVEDEIVSDGVTESSKKWCRGLRNLPRLIMSRFNPLKVCSPAVVRQFAKLAHHTHFMYVYPLLKKNKDVVISGINADVSPMGSKNLLVTVQTFFPFDPYKLEGSKSFIDGIYFEWISEDDDDESDESESEESEEEDVTTSLMAMSISPSPNSFLQ</sequence>
<evidence type="ECO:0000313" key="4">
    <source>
        <dbReference type="Proteomes" id="UP000605846"/>
    </source>
</evidence>
<name>A0A8H7BTF1_9FUNG</name>
<feature type="region of interest" description="Disordered" evidence="2">
    <location>
        <begin position="266"/>
        <end position="300"/>
    </location>
</feature>
<dbReference type="GO" id="GO:0005634">
    <property type="term" value="C:nucleus"/>
    <property type="evidence" value="ECO:0007669"/>
    <property type="project" value="TreeGrafter"/>
</dbReference>
<gene>
    <name evidence="3" type="ORF">EC973_003372</name>
</gene>
<dbReference type="GO" id="GO:0001181">
    <property type="term" value="F:RNA polymerase I general transcription initiation factor activity"/>
    <property type="evidence" value="ECO:0007669"/>
    <property type="project" value="InterPro"/>
</dbReference>
<evidence type="ECO:0000256" key="2">
    <source>
        <dbReference type="SAM" id="MobiDB-lite"/>
    </source>
</evidence>